<gene>
    <name evidence="5" type="ORF">NCGR_LOCUS5147</name>
</gene>
<comment type="subunit">
    <text evidence="2 3">Homodimers and heterodimers.</text>
</comment>
<evidence type="ECO:0000259" key="4">
    <source>
        <dbReference type="Pfam" id="PF02309"/>
    </source>
</evidence>
<keyword evidence="6" id="KW-1185">Reference proteome</keyword>
<evidence type="ECO:0000256" key="1">
    <source>
        <dbReference type="ARBA" id="ARBA00002159"/>
    </source>
</evidence>
<dbReference type="AlphaFoldDB" id="A0A811MEU4"/>
<keyword evidence="3" id="KW-0539">Nucleus</keyword>
<dbReference type="EMBL" id="CAJGYO010000001">
    <property type="protein sequence ID" value="CAD6207649.1"/>
    <property type="molecule type" value="Genomic_DNA"/>
</dbReference>
<evidence type="ECO:0000313" key="6">
    <source>
        <dbReference type="Proteomes" id="UP000604825"/>
    </source>
</evidence>
<keyword evidence="3" id="KW-0678">Repressor</keyword>
<evidence type="ECO:0000256" key="3">
    <source>
        <dbReference type="RuleBase" id="RU004549"/>
    </source>
</evidence>
<evidence type="ECO:0000313" key="5">
    <source>
        <dbReference type="EMBL" id="CAD6207649.1"/>
    </source>
</evidence>
<protein>
    <recommendedName>
        <fullName evidence="3">Auxin-responsive protein</fullName>
    </recommendedName>
</protein>
<dbReference type="OrthoDB" id="1926344at2759"/>
<organism evidence="5 6">
    <name type="scientific">Miscanthus lutarioriparius</name>
    <dbReference type="NCBI Taxonomy" id="422564"/>
    <lineage>
        <taxon>Eukaryota</taxon>
        <taxon>Viridiplantae</taxon>
        <taxon>Streptophyta</taxon>
        <taxon>Embryophyta</taxon>
        <taxon>Tracheophyta</taxon>
        <taxon>Spermatophyta</taxon>
        <taxon>Magnoliopsida</taxon>
        <taxon>Liliopsida</taxon>
        <taxon>Poales</taxon>
        <taxon>Poaceae</taxon>
        <taxon>PACMAD clade</taxon>
        <taxon>Panicoideae</taxon>
        <taxon>Andropogonodae</taxon>
        <taxon>Andropogoneae</taxon>
        <taxon>Saccharinae</taxon>
        <taxon>Miscanthus</taxon>
    </lineage>
</organism>
<accession>A0A811MEU4</accession>
<reference evidence="5" key="1">
    <citation type="submission" date="2020-10" db="EMBL/GenBank/DDBJ databases">
        <authorList>
            <person name="Han B."/>
            <person name="Lu T."/>
            <person name="Zhao Q."/>
            <person name="Huang X."/>
            <person name="Zhao Y."/>
        </authorList>
    </citation>
    <scope>NUCLEOTIDE SEQUENCE</scope>
</reference>
<keyword evidence="3" id="KW-0804">Transcription</keyword>
<dbReference type="PANTHER" id="PTHR31734:SF250">
    <property type="entry name" value="AUXIN-RESPONSIVE PROTEIN IAA26"/>
    <property type="match status" value="1"/>
</dbReference>
<dbReference type="GO" id="GO:0006355">
    <property type="term" value="P:regulation of DNA-templated transcription"/>
    <property type="evidence" value="ECO:0007669"/>
    <property type="project" value="InterPro"/>
</dbReference>
<keyword evidence="3" id="KW-0805">Transcription regulation</keyword>
<comment type="similarity">
    <text evidence="3">Belongs to the Aux/IAA family.</text>
</comment>
<dbReference type="Gene3D" id="3.10.20.90">
    <property type="entry name" value="Phosphatidylinositol 3-kinase Catalytic Subunit, Chain A, domain 1"/>
    <property type="match status" value="1"/>
</dbReference>
<comment type="function">
    <text evidence="1 3">Aux/IAA proteins are short-lived transcriptional factors that function as repressors of early auxin response genes at low auxin concentrations.</text>
</comment>
<evidence type="ECO:0000256" key="2">
    <source>
        <dbReference type="ARBA" id="ARBA00011726"/>
    </source>
</evidence>
<dbReference type="GO" id="GO:0009734">
    <property type="term" value="P:auxin-activated signaling pathway"/>
    <property type="evidence" value="ECO:0007669"/>
    <property type="project" value="UniProtKB-UniRule"/>
</dbReference>
<dbReference type="InterPro" id="IPR003311">
    <property type="entry name" value="AUX_IAA"/>
</dbReference>
<comment type="caution">
    <text evidence="5">The sequence shown here is derived from an EMBL/GenBank/DDBJ whole genome shotgun (WGS) entry which is preliminary data.</text>
</comment>
<feature type="domain" description="AUX/IAA" evidence="4">
    <location>
        <begin position="64"/>
        <end position="123"/>
    </location>
</feature>
<dbReference type="GO" id="GO:0005634">
    <property type="term" value="C:nucleus"/>
    <property type="evidence" value="ECO:0007669"/>
    <property type="project" value="UniProtKB-SubCell"/>
</dbReference>
<dbReference type="InterPro" id="IPR033389">
    <property type="entry name" value="AUX/IAA_dom"/>
</dbReference>
<name>A0A811MEU4_9POAL</name>
<dbReference type="Pfam" id="PF02309">
    <property type="entry name" value="AUX_IAA"/>
    <property type="match status" value="1"/>
</dbReference>
<dbReference type="Proteomes" id="UP000604825">
    <property type="component" value="Unassembled WGS sequence"/>
</dbReference>
<dbReference type="PANTHER" id="PTHR31734">
    <property type="entry name" value="AUXIN-RESPONSIVE PROTEIN IAA17"/>
    <property type="match status" value="1"/>
</dbReference>
<comment type="subcellular location">
    <subcellularLocation>
        <location evidence="3">Nucleus</location>
    </subcellularLocation>
</comment>
<proteinExistence type="inferred from homology"/>
<sequence length="133" mass="15109">MPVISGCQAPIYSDRHRICASPCSRQPRRHERLTPTLFHGPRAPCCLASSTTVALVFPFAPYEVSMDGKPYLRKVDVASYDDYDELAEALSEMFCYCSIRLMDMYGDLEHAMVFEDSDSNWMLLMCRGSKHPC</sequence>
<keyword evidence="3" id="KW-0927">Auxin signaling pathway</keyword>